<feature type="domain" description="MutL C-terminal dimerisation" evidence="1">
    <location>
        <begin position="698"/>
        <end position="895"/>
    </location>
</feature>
<dbReference type="Pfam" id="PF13589">
    <property type="entry name" value="HATPase_c_3"/>
    <property type="match status" value="1"/>
</dbReference>
<gene>
    <name evidence="2" type="ORF">BGTH12_LOCUS1547</name>
</gene>
<dbReference type="SMART" id="SM00853">
    <property type="entry name" value="MutL_C"/>
    <property type="match status" value="1"/>
</dbReference>
<dbReference type="GO" id="GO:0006298">
    <property type="term" value="P:mismatch repair"/>
    <property type="evidence" value="ECO:0007669"/>
    <property type="project" value="InterPro"/>
</dbReference>
<evidence type="ECO:0000313" key="3">
    <source>
        <dbReference type="Proteomes" id="UP000683417"/>
    </source>
</evidence>
<sequence>MSIRLLSHDVIKQINSSVEIADMNVVICELFKNSLDANSTRVELSVDYRQRACIVEDNGFGIPPSEFSKNGGLGKLNYSSKPIFHSDFHGGKGTFLAFLSNLSLLKITSRHRLYRSCNTLVLQHSNVLSRHVPAPLWEKISFDHGTKVTVNDLFGGMPVRIKHCTENIIKWQKDEKEWSILVNEIVKLVFAWRDNVEVIMRNPSSHKKLIIRYPNSSASAKDPGLKVCTILRQVSLNTVEDRKSWVTVEASNAYAKILGTISLLPCSTKKYQFISFGIRPLNEKKHLLFDQINCQFNHSDFGAASRAPELCHDLEEKPREDETYRQSFGLRVKESIKNKKCIDRWPKFYLKFTLYALGEEVKTSADGNPGGEDCEETSNMVTGLLQKMIEDFLRRNNFRPNTNQCCCPGKSKHSMSGETLVEEGNFGEPVLNPVSKSVLTRIQKSHKTSPDIRTTKDIFLSSQELTDSNLFAGPVSKIGSKAAAFNAIQNSTLSFDTGNTAKNNTKRMTIQNKVTQNLTFVAPSVDNLPRKVPESIKHSIESLQNDTTHIVVSPPPEISRIGRKQTEKAEISGISTTSVDSYPKKSLKVDHFTSLKNASRGLKLSMPSEIPKHQNTGIIARLEHNIPRNLMLLDKRKDPVNSTAEKQCQFPTSTNLIIQDLICDQSSNFFHNESYLNLTGLANLNLCVHRDDLRHAEIIAQVDKKFILVKLSQIQNKMKGNKESILVMVDQHAADERIRIESLLKELCIPEKTSSSGSVNRVCSHTLKTPINFELLLDELNILSLYKAHFIRWGIVFEVCSDTLVSHEATIYGNVRIISLPPTIFNRCTRQPHLLLELIRLEIKKLREQDQYDLTEPHNLENTCWYNQILTCPAGILELLTSRACRSAVMFNDELSREASQTIVRELASCKYPFQCAHGRPSLVPLLTLTNLNFSSQKTQISDKRYSPGGLRTSNFTDKFRAWKNLQLN</sequence>
<dbReference type="GO" id="GO:0016887">
    <property type="term" value="F:ATP hydrolysis activity"/>
    <property type="evidence" value="ECO:0007669"/>
    <property type="project" value="InterPro"/>
</dbReference>
<dbReference type="InterPro" id="IPR038973">
    <property type="entry name" value="MutL/Mlh/Pms-like"/>
</dbReference>
<dbReference type="InterPro" id="IPR014790">
    <property type="entry name" value="MutL_C"/>
</dbReference>
<evidence type="ECO:0000259" key="1">
    <source>
        <dbReference type="SMART" id="SM00853"/>
    </source>
</evidence>
<dbReference type="PANTHER" id="PTHR10073:SF47">
    <property type="entry name" value="DNA MISMATCH REPAIR PROTEIN MLH3"/>
    <property type="match status" value="1"/>
</dbReference>
<organism evidence="2 3">
    <name type="scientific">Blumeria graminis f. sp. triticale</name>
    <dbReference type="NCBI Taxonomy" id="1689686"/>
    <lineage>
        <taxon>Eukaryota</taxon>
        <taxon>Fungi</taxon>
        <taxon>Dikarya</taxon>
        <taxon>Ascomycota</taxon>
        <taxon>Pezizomycotina</taxon>
        <taxon>Leotiomycetes</taxon>
        <taxon>Erysiphales</taxon>
        <taxon>Erysiphaceae</taxon>
        <taxon>Blumeria</taxon>
    </lineage>
</organism>
<protein>
    <submittedName>
        <fullName evidence="2">BgTH12-04292</fullName>
    </submittedName>
</protein>
<name>A0A9W4DE91_BLUGR</name>
<dbReference type="PANTHER" id="PTHR10073">
    <property type="entry name" value="DNA MISMATCH REPAIR PROTEIN MLH, PMS, MUTL"/>
    <property type="match status" value="1"/>
</dbReference>
<comment type="caution">
    <text evidence="2">The sequence shown here is derived from an EMBL/GenBank/DDBJ whole genome shotgun (WGS) entry which is preliminary data.</text>
</comment>
<dbReference type="GO" id="GO:0140664">
    <property type="term" value="F:ATP-dependent DNA damage sensor activity"/>
    <property type="evidence" value="ECO:0007669"/>
    <property type="project" value="InterPro"/>
</dbReference>
<dbReference type="Proteomes" id="UP000683417">
    <property type="component" value="Unassembled WGS sequence"/>
</dbReference>
<accession>A0A9W4DE91</accession>
<dbReference type="Pfam" id="PF08676">
    <property type="entry name" value="MutL_C"/>
    <property type="match status" value="1"/>
</dbReference>
<evidence type="ECO:0000313" key="2">
    <source>
        <dbReference type="EMBL" id="CAD6500189.1"/>
    </source>
</evidence>
<dbReference type="EMBL" id="CAJHIT010000002">
    <property type="protein sequence ID" value="CAD6500189.1"/>
    <property type="molecule type" value="Genomic_DNA"/>
</dbReference>
<dbReference type="GO" id="GO:0005524">
    <property type="term" value="F:ATP binding"/>
    <property type="evidence" value="ECO:0007669"/>
    <property type="project" value="InterPro"/>
</dbReference>
<dbReference type="AlphaFoldDB" id="A0A9W4DE91"/>
<dbReference type="GO" id="GO:0032300">
    <property type="term" value="C:mismatch repair complex"/>
    <property type="evidence" value="ECO:0007669"/>
    <property type="project" value="InterPro"/>
</dbReference>
<proteinExistence type="predicted"/>
<reference evidence="2" key="1">
    <citation type="submission" date="2020-10" db="EMBL/GenBank/DDBJ databases">
        <authorList>
            <person name="Muller C M."/>
        </authorList>
    </citation>
    <scope>NUCLEOTIDE SEQUENCE</scope>
    <source>
        <strain evidence="2">THUN-12</strain>
    </source>
</reference>